<feature type="region of interest" description="Disordered" evidence="1">
    <location>
        <begin position="146"/>
        <end position="269"/>
    </location>
</feature>
<feature type="compositionally biased region" description="Low complexity" evidence="1">
    <location>
        <begin position="339"/>
        <end position="357"/>
    </location>
</feature>
<dbReference type="eggNOG" id="ENOG502ST2U">
    <property type="taxonomic scope" value="Eukaryota"/>
</dbReference>
<feature type="region of interest" description="Disordered" evidence="1">
    <location>
        <begin position="286"/>
        <end position="327"/>
    </location>
</feature>
<dbReference type="HOGENOM" id="CLU_024589_0_0_1"/>
<evidence type="ECO:0000313" key="3">
    <source>
        <dbReference type="Proteomes" id="UP000001067"/>
    </source>
</evidence>
<feature type="compositionally biased region" description="Polar residues" evidence="1">
    <location>
        <begin position="257"/>
        <end position="269"/>
    </location>
</feature>
<dbReference type="AlphaFoldDB" id="E3RFR0"/>
<name>E3RFR0_PYRTT</name>
<gene>
    <name evidence="2" type="ORF">PTT_06577</name>
</gene>
<dbReference type="Proteomes" id="UP000001067">
    <property type="component" value="Unassembled WGS sequence"/>
</dbReference>
<proteinExistence type="predicted"/>
<feature type="compositionally biased region" description="Basic residues" evidence="1">
    <location>
        <begin position="433"/>
        <end position="445"/>
    </location>
</feature>
<feature type="compositionally biased region" description="Polar residues" evidence="1">
    <location>
        <begin position="396"/>
        <end position="421"/>
    </location>
</feature>
<dbReference type="OrthoDB" id="3932653at2759"/>
<dbReference type="STRING" id="861557.E3RFR0"/>
<feature type="compositionally biased region" description="Polar residues" evidence="1">
    <location>
        <begin position="314"/>
        <end position="326"/>
    </location>
</feature>
<protein>
    <submittedName>
        <fullName evidence="2">Uncharacterized protein</fullName>
    </submittedName>
</protein>
<accession>E3RFR0</accession>
<evidence type="ECO:0000256" key="1">
    <source>
        <dbReference type="SAM" id="MobiDB-lite"/>
    </source>
</evidence>
<evidence type="ECO:0000313" key="2">
    <source>
        <dbReference type="EMBL" id="EFQ95429.1"/>
    </source>
</evidence>
<feature type="region of interest" description="Disordered" evidence="1">
    <location>
        <begin position="339"/>
        <end position="445"/>
    </location>
</feature>
<feature type="compositionally biased region" description="Polar residues" evidence="1">
    <location>
        <begin position="149"/>
        <end position="163"/>
    </location>
</feature>
<dbReference type="EMBL" id="GL532804">
    <property type="protein sequence ID" value="EFQ95429.1"/>
    <property type="molecule type" value="Genomic_DNA"/>
</dbReference>
<sequence>MPHWGRPPGGSSGVGRYYVGGGDDVHRFQDLGSDDEKRGVVLDSAFQPALNGKHINPDELYFNDMDIRAWEGRASALAEATYGQESGYQEDSEGRFDSAEHEEMLFRRVLDKIRIARAAGNPDVSLSPEELHAYQSRLYGLRVPAARPQAQSRHGSASTTPTDGASVVSVPGDGRHGTSSSWSKNSEKRSSIFSSKSKKDKQSSSRTRTSTVSAVDSYAPPPGFIVPGPSGEPMYTPISAHPASLAREHESLGRASRSASDVSHHVPTSSVITTRDMLGAYPQSVHEYQPATPRRQDRTISPRQAAFEADTLPVSRTRSPSIQSSRLVPFPVEPYQYHSFSPASSSSSPTSPQPQYSRRVSSGVSEASYASIPRRVPVPVQASASTPLQRAVAVGSGQSSQSDPALVTQVSGSATPVQGQESGRGVRSGHGAEKRRRSGKSKQKG</sequence>
<dbReference type="KEGG" id="pte:PTT_06577"/>
<keyword evidence="3" id="KW-1185">Reference proteome</keyword>
<organism evidence="3">
    <name type="scientific">Pyrenophora teres f. teres (strain 0-1)</name>
    <name type="common">Barley net blotch fungus</name>
    <name type="synonym">Drechslera teres f. teres</name>
    <dbReference type="NCBI Taxonomy" id="861557"/>
    <lineage>
        <taxon>Eukaryota</taxon>
        <taxon>Fungi</taxon>
        <taxon>Dikarya</taxon>
        <taxon>Ascomycota</taxon>
        <taxon>Pezizomycotina</taxon>
        <taxon>Dothideomycetes</taxon>
        <taxon>Pleosporomycetidae</taxon>
        <taxon>Pleosporales</taxon>
        <taxon>Pleosporineae</taxon>
        <taxon>Pleosporaceae</taxon>
        <taxon>Pyrenophora</taxon>
    </lineage>
</organism>
<feature type="compositionally biased region" description="Low complexity" evidence="1">
    <location>
        <begin position="204"/>
        <end position="213"/>
    </location>
</feature>
<reference evidence="2 3" key="1">
    <citation type="journal article" date="2010" name="Genome Biol.">
        <title>A first genome assembly of the barley fungal pathogen Pyrenophora teres f. teres.</title>
        <authorList>
            <person name="Ellwood S.R."/>
            <person name="Liu Z."/>
            <person name="Syme R.A."/>
            <person name="Lai Z."/>
            <person name="Hane J.K."/>
            <person name="Keiper F."/>
            <person name="Moffat C.S."/>
            <person name="Oliver R.P."/>
            <person name="Friesen T.L."/>
        </authorList>
    </citation>
    <scope>NUCLEOTIDE SEQUENCE [LARGE SCALE GENOMIC DNA]</scope>
    <source>
        <strain evidence="2 3">0-1</strain>
    </source>
</reference>